<dbReference type="Proteomes" id="UP000009047">
    <property type="component" value="Chromosome"/>
</dbReference>
<feature type="region of interest" description="Disordered" evidence="1">
    <location>
        <begin position="713"/>
        <end position="734"/>
    </location>
</feature>
<reference evidence="2 3" key="1">
    <citation type="journal article" date="2010" name="Stand. Genomic Sci.">
        <title>Complete genome sequence of Desulfarculus baarsii type strain (2st14).</title>
        <authorList>
            <person name="Sun H."/>
            <person name="Spring S."/>
            <person name="Lapidus A."/>
            <person name="Davenport K."/>
            <person name="Del Rio T.G."/>
            <person name="Tice H."/>
            <person name="Nolan M."/>
            <person name="Copeland A."/>
            <person name="Cheng J.F."/>
            <person name="Lucas S."/>
            <person name="Tapia R."/>
            <person name="Goodwin L."/>
            <person name="Pitluck S."/>
            <person name="Ivanova N."/>
            <person name="Pagani I."/>
            <person name="Mavromatis K."/>
            <person name="Ovchinnikova G."/>
            <person name="Pati A."/>
            <person name="Chen A."/>
            <person name="Palaniappan K."/>
            <person name="Hauser L."/>
            <person name="Chang Y.J."/>
            <person name="Jeffries C.D."/>
            <person name="Detter J.C."/>
            <person name="Han C."/>
            <person name="Rohde M."/>
            <person name="Brambilla E."/>
            <person name="Goker M."/>
            <person name="Woyke T."/>
            <person name="Bristow J."/>
            <person name="Eisen J.A."/>
            <person name="Markowitz V."/>
            <person name="Hugenholtz P."/>
            <person name="Kyrpides N.C."/>
            <person name="Klenk H.P."/>
            <person name="Land M."/>
        </authorList>
    </citation>
    <scope>NUCLEOTIDE SEQUENCE [LARGE SCALE GENOMIC DNA]</scope>
    <source>
        <strain evidence="3">ATCC 33931 / DSM 2075 / LMG 7858 / VKM B-1802 / 2st14</strain>
    </source>
</reference>
<dbReference type="KEGG" id="dbr:Deba_1572"/>
<evidence type="ECO:0000256" key="1">
    <source>
        <dbReference type="SAM" id="MobiDB-lite"/>
    </source>
</evidence>
<dbReference type="HOGENOM" id="CLU_020862_0_0_7"/>
<name>E1QH97_DESB2</name>
<dbReference type="eggNOG" id="COG2188">
    <property type="taxonomic scope" value="Bacteria"/>
</dbReference>
<gene>
    <name evidence="2" type="ordered locus">Deba_1572</name>
</gene>
<evidence type="ECO:0000313" key="2">
    <source>
        <dbReference type="EMBL" id="ADK84940.1"/>
    </source>
</evidence>
<keyword evidence="3" id="KW-1185">Reference proteome</keyword>
<dbReference type="EMBL" id="CP002085">
    <property type="protein sequence ID" value="ADK84940.1"/>
    <property type="molecule type" value="Genomic_DNA"/>
</dbReference>
<dbReference type="RefSeq" id="WP_013258393.1">
    <property type="nucleotide sequence ID" value="NC_014365.1"/>
</dbReference>
<organism evidence="2 3">
    <name type="scientific">Desulfarculus baarsii (strain ATCC 33931 / DSM 2075 / LMG 7858 / VKM B-1802 / 2st14)</name>
    <dbReference type="NCBI Taxonomy" id="644282"/>
    <lineage>
        <taxon>Bacteria</taxon>
        <taxon>Pseudomonadati</taxon>
        <taxon>Thermodesulfobacteriota</taxon>
        <taxon>Desulfarculia</taxon>
        <taxon>Desulfarculales</taxon>
        <taxon>Desulfarculaceae</taxon>
        <taxon>Desulfarculus</taxon>
    </lineage>
</organism>
<sequence>MERKVIFRDRQEARADDPNNIQLFVDESLQSIITQAITPERMFHGGNVSQYSATELRIAPIHLWVGDQGRVYRHAETQTLSVFSHLPLQDKRWLVISVMGQEQDTDLQPRDFKIDLQTGQLEPRAVAMERVREVVVEVKAGLESPDPQVPLPSTGYTAIANVLLGSAGIIQVVPSETARLVRLFEAWRKIASLEEWKTRIEGLLDSLASDLAELYRRLPGLANHRMLMEVAMDVAELKERLDVPDDYSSYGADHFLTKDESDAADTEYHARVEEGVRFPWRNASEGRLTLFNPYEQAVKVHAAGSGAGLVLPAYGEVGGSNKAAGYAGSIAVGQYEFTTNVFKQGAHTRTIKRYGPTRDVCTNSEWWKSGEFDPFTGIFQKDGETWEVSPYETNFHGIANPNGATYLRNAGLRVRQVWVDTINEPYWYVDPETHTIDGAQIAQTLLMGRNGWLTGVNLFFDDVAADGRVHLHFCETVNGVPDPSRAIGYTYLDAAALKKYPEATRFTFPSPLYVETGKRYAIILTTLGAHKVVTISGTAYTAGTLFVSTDGAFFDGNLEKDLMFGLRYASFKQNRTVVDLSPVNLDGGIADIELWTEGVEPASCEFYLEFQRDGDPTWYPMVLDHAGKLKNLPAMLKLRGVFVGTADIAPGVNFGTSILRVQRPDTSFKHFSSERLLEAASGDITVTLRLEGWNYDDHDCRVHLEVDGARIDPVAPDPARPDIGYSQKELDADGEGDEKRYAIERAFTFAPDPAIDRYKIVITGSAASPIDVFHVAKRVDVAR</sequence>
<dbReference type="OrthoDB" id="7784140at2"/>
<proteinExistence type="predicted"/>
<evidence type="ECO:0000313" key="3">
    <source>
        <dbReference type="Proteomes" id="UP000009047"/>
    </source>
</evidence>
<accession>E1QH97</accession>
<dbReference type="AlphaFoldDB" id="E1QH97"/>
<dbReference type="STRING" id="644282.Deba_1572"/>
<protein>
    <submittedName>
        <fullName evidence="2">Uncharacterized protein</fullName>
    </submittedName>
</protein>